<dbReference type="AlphaFoldDB" id="A0A1P9X014"/>
<dbReference type="PANTHER" id="PTHR36558">
    <property type="entry name" value="GLR1098 PROTEIN"/>
    <property type="match status" value="1"/>
</dbReference>
<feature type="domain" description="Putative restriction endonuclease" evidence="1">
    <location>
        <begin position="27"/>
        <end position="188"/>
    </location>
</feature>
<organism evidence="2 3">
    <name type="scientific">Spirosoma montaniterrae</name>
    <dbReference type="NCBI Taxonomy" id="1178516"/>
    <lineage>
        <taxon>Bacteria</taxon>
        <taxon>Pseudomonadati</taxon>
        <taxon>Bacteroidota</taxon>
        <taxon>Cytophagia</taxon>
        <taxon>Cytophagales</taxon>
        <taxon>Cytophagaceae</taxon>
        <taxon>Spirosoma</taxon>
    </lineage>
</organism>
<sequence length="213" mass="24074">MEATVVNVPAITHDLAEDELLRMPATWDDYFQVLDEADSTVTVQFLDGEIIMSQASRAHESLVIVLGTLLSMHFIGKPAYDVLGSNVKIVIPNRAGDVNADVSVVKEPVLYGETPNGNVSDMRIKNPEIVVEVLSKSTRKFDLEEKLSYYKLIPSLQYILFVDQYRPFASVYARTPVPDEWLNHDYRTLDAVVRMGDVELPMTHIYRKITVTK</sequence>
<dbReference type="OrthoDB" id="943224at2"/>
<proteinExistence type="predicted"/>
<dbReference type="STRING" id="1178516.AWR27_17405"/>
<dbReference type="Pfam" id="PF05685">
    <property type="entry name" value="Uma2"/>
    <property type="match status" value="1"/>
</dbReference>
<dbReference type="InterPro" id="IPR008538">
    <property type="entry name" value="Uma2"/>
</dbReference>
<dbReference type="Gene3D" id="3.90.1570.10">
    <property type="entry name" value="tt1808, chain A"/>
    <property type="match status" value="1"/>
</dbReference>
<reference evidence="2 3" key="1">
    <citation type="submission" date="2016-01" db="EMBL/GenBank/DDBJ databases">
        <authorList>
            <person name="Oliw E.H."/>
        </authorList>
    </citation>
    <scope>NUCLEOTIDE SEQUENCE [LARGE SCALE GENOMIC DNA]</scope>
    <source>
        <strain evidence="2 3">DY10</strain>
    </source>
</reference>
<dbReference type="EMBL" id="CP014263">
    <property type="protein sequence ID" value="AQG80943.1"/>
    <property type="molecule type" value="Genomic_DNA"/>
</dbReference>
<accession>A0A1P9X014</accession>
<gene>
    <name evidence="2" type="ORF">AWR27_17405</name>
</gene>
<evidence type="ECO:0000259" key="1">
    <source>
        <dbReference type="Pfam" id="PF05685"/>
    </source>
</evidence>
<dbReference type="RefSeq" id="WP_077132406.1">
    <property type="nucleotide sequence ID" value="NZ_CP014263.1"/>
</dbReference>
<evidence type="ECO:0000313" key="3">
    <source>
        <dbReference type="Proteomes" id="UP000187941"/>
    </source>
</evidence>
<evidence type="ECO:0000313" key="2">
    <source>
        <dbReference type="EMBL" id="AQG80943.1"/>
    </source>
</evidence>
<name>A0A1P9X014_9BACT</name>
<dbReference type="Proteomes" id="UP000187941">
    <property type="component" value="Chromosome"/>
</dbReference>
<dbReference type="SUPFAM" id="SSF52980">
    <property type="entry name" value="Restriction endonuclease-like"/>
    <property type="match status" value="1"/>
</dbReference>
<dbReference type="PANTHER" id="PTHR36558:SF1">
    <property type="entry name" value="RESTRICTION ENDONUCLEASE DOMAIN-CONTAINING PROTEIN-RELATED"/>
    <property type="match status" value="1"/>
</dbReference>
<keyword evidence="3" id="KW-1185">Reference proteome</keyword>
<dbReference type="InterPro" id="IPR011335">
    <property type="entry name" value="Restrct_endonuc-II-like"/>
</dbReference>
<dbReference type="InterPro" id="IPR012296">
    <property type="entry name" value="Nuclease_put_TT1808"/>
</dbReference>
<dbReference type="CDD" id="cd06260">
    <property type="entry name" value="DUF820-like"/>
    <property type="match status" value="1"/>
</dbReference>
<dbReference type="KEGG" id="smon:AWR27_17405"/>
<protein>
    <recommendedName>
        <fullName evidence="1">Putative restriction endonuclease domain-containing protein</fullName>
    </recommendedName>
</protein>